<feature type="compositionally biased region" description="Low complexity" evidence="1">
    <location>
        <begin position="311"/>
        <end position="335"/>
    </location>
</feature>
<dbReference type="KEGG" id="ppel:H6H00_29970"/>
<evidence type="ECO:0000313" key="4">
    <source>
        <dbReference type="EMBL" id="QNG52219.1"/>
    </source>
</evidence>
<dbReference type="Proteomes" id="UP000515728">
    <property type="component" value="Chromosome"/>
</dbReference>
<name>A0A7G7MHF8_9PSEU</name>
<evidence type="ECO:0000259" key="3">
    <source>
        <dbReference type="Pfam" id="PF02517"/>
    </source>
</evidence>
<dbReference type="InterPro" id="IPR003675">
    <property type="entry name" value="Rce1/LyrA-like_dom"/>
</dbReference>
<feature type="region of interest" description="Disordered" evidence="1">
    <location>
        <begin position="303"/>
        <end position="335"/>
    </location>
</feature>
<keyword evidence="4" id="KW-0645">Protease</keyword>
<accession>A0A7G7MHF8</accession>
<dbReference type="GO" id="GO:0004175">
    <property type="term" value="F:endopeptidase activity"/>
    <property type="evidence" value="ECO:0007669"/>
    <property type="project" value="UniProtKB-ARBA"/>
</dbReference>
<keyword evidence="2" id="KW-0812">Transmembrane</keyword>
<feature type="transmembrane region" description="Helical" evidence="2">
    <location>
        <begin position="121"/>
        <end position="145"/>
    </location>
</feature>
<evidence type="ECO:0000256" key="1">
    <source>
        <dbReference type="SAM" id="MobiDB-lite"/>
    </source>
</evidence>
<proteinExistence type="predicted"/>
<evidence type="ECO:0000256" key="2">
    <source>
        <dbReference type="SAM" id="Phobius"/>
    </source>
</evidence>
<feature type="transmembrane region" description="Helical" evidence="2">
    <location>
        <begin position="218"/>
        <end position="236"/>
    </location>
</feature>
<feature type="transmembrane region" description="Helical" evidence="2">
    <location>
        <begin position="243"/>
        <end position="264"/>
    </location>
</feature>
<feature type="transmembrane region" description="Helical" evidence="2">
    <location>
        <begin position="39"/>
        <end position="60"/>
    </location>
</feature>
<reference evidence="4 5" key="1">
    <citation type="submission" date="2020-08" db="EMBL/GenBank/DDBJ databases">
        <authorList>
            <person name="Mo P."/>
        </authorList>
    </citation>
    <scope>NUCLEOTIDE SEQUENCE [LARGE SCALE GENOMIC DNA]</scope>
    <source>
        <strain evidence="4 5">CGMCC 4.1532</strain>
    </source>
</reference>
<keyword evidence="5" id="KW-1185">Reference proteome</keyword>
<feature type="transmembrane region" description="Helical" evidence="2">
    <location>
        <begin position="276"/>
        <end position="299"/>
    </location>
</feature>
<keyword evidence="4" id="KW-0482">Metalloprotease</keyword>
<feature type="transmembrane region" description="Helical" evidence="2">
    <location>
        <begin position="80"/>
        <end position="100"/>
    </location>
</feature>
<dbReference type="RefSeq" id="WP_185718969.1">
    <property type="nucleotide sequence ID" value="NZ_BAAAWI010000001.1"/>
</dbReference>
<feature type="transmembrane region" description="Helical" evidence="2">
    <location>
        <begin position="194"/>
        <end position="212"/>
    </location>
</feature>
<evidence type="ECO:0000313" key="5">
    <source>
        <dbReference type="Proteomes" id="UP000515728"/>
    </source>
</evidence>
<dbReference type="Pfam" id="PF02517">
    <property type="entry name" value="Rce1-like"/>
    <property type="match status" value="1"/>
</dbReference>
<gene>
    <name evidence="4" type="ORF">H6H00_29970</name>
</gene>
<keyword evidence="4" id="KW-0378">Hydrolase</keyword>
<keyword evidence="2" id="KW-0472">Membrane</keyword>
<dbReference type="GO" id="GO:0008237">
    <property type="term" value="F:metallopeptidase activity"/>
    <property type="evidence" value="ECO:0007669"/>
    <property type="project" value="UniProtKB-KW"/>
</dbReference>
<sequence>MTTTDHQPWLLRGDHPVRGPAVPAGVEYHRVYAGQDRRILRGLLAIVLLVAGFVGFAVLFQHLSEVLDAALYGRSGPSTPLRQAAGALALAALIPYSMLLQRVLYGVPAGSLHSVAGRFRFGVLGRSLLVLGPPVLVVMAIGALGGVDSVPWTTADLVWSFVIGMLLTPLGAAGEEYGFRGLMFRVLGGWTRGARSGAVLGIVVTTVLFSLAHGTLDPFLFTSYLVLFSSTAIVTWRTGGLEVAVVVHGVYNTAALVLGTALHVDIGAELASRSEAVGSWANLVPSAVLVLLTAAVWWATRGGPARTPQDARPTGAAQAAAAPPRTPAVPTTRGR</sequence>
<dbReference type="GO" id="GO:0080120">
    <property type="term" value="P:CAAX-box protein maturation"/>
    <property type="evidence" value="ECO:0007669"/>
    <property type="project" value="UniProtKB-ARBA"/>
</dbReference>
<organism evidence="4 5">
    <name type="scientific">Pseudonocardia petroleophila</name>
    <dbReference type="NCBI Taxonomy" id="37331"/>
    <lineage>
        <taxon>Bacteria</taxon>
        <taxon>Bacillati</taxon>
        <taxon>Actinomycetota</taxon>
        <taxon>Actinomycetes</taxon>
        <taxon>Pseudonocardiales</taxon>
        <taxon>Pseudonocardiaceae</taxon>
        <taxon>Pseudonocardia</taxon>
    </lineage>
</organism>
<protein>
    <submittedName>
        <fullName evidence="4">CPBP family intramembrane metalloprotease</fullName>
    </submittedName>
</protein>
<dbReference type="AlphaFoldDB" id="A0A7G7MHF8"/>
<dbReference type="EMBL" id="CP060131">
    <property type="protein sequence ID" value="QNG52219.1"/>
    <property type="molecule type" value="Genomic_DNA"/>
</dbReference>
<keyword evidence="2" id="KW-1133">Transmembrane helix</keyword>
<feature type="domain" description="CAAX prenyl protease 2/Lysostaphin resistance protein A-like" evidence="3">
    <location>
        <begin position="159"/>
        <end position="253"/>
    </location>
</feature>
<feature type="transmembrane region" description="Helical" evidence="2">
    <location>
        <begin position="157"/>
        <end position="174"/>
    </location>
</feature>